<comment type="caution">
    <text evidence="3">The sequence shown here is derived from an EMBL/GenBank/DDBJ whole genome shotgun (WGS) entry which is preliminary data.</text>
</comment>
<name>A0A844B9V7_9BURK</name>
<dbReference type="InterPro" id="IPR021457">
    <property type="entry name" value="DUF3108"/>
</dbReference>
<evidence type="ECO:0000313" key="4">
    <source>
        <dbReference type="Proteomes" id="UP000487350"/>
    </source>
</evidence>
<gene>
    <name evidence="3" type="ORF">GHT07_13535</name>
</gene>
<dbReference type="OrthoDB" id="8526020at2"/>
<keyword evidence="4" id="KW-1185">Reference proteome</keyword>
<keyword evidence="2" id="KW-0472">Membrane</keyword>
<organism evidence="3 4">
    <name type="scientific">Caenimonas koreensis DSM 17982</name>
    <dbReference type="NCBI Taxonomy" id="1121255"/>
    <lineage>
        <taxon>Bacteria</taxon>
        <taxon>Pseudomonadati</taxon>
        <taxon>Pseudomonadota</taxon>
        <taxon>Betaproteobacteria</taxon>
        <taxon>Burkholderiales</taxon>
        <taxon>Comamonadaceae</taxon>
        <taxon>Caenimonas</taxon>
    </lineage>
</organism>
<feature type="region of interest" description="Disordered" evidence="1">
    <location>
        <begin position="59"/>
        <end position="165"/>
    </location>
</feature>
<dbReference type="Proteomes" id="UP000487350">
    <property type="component" value="Unassembled WGS sequence"/>
</dbReference>
<dbReference type="EMBL" id="WJBU01000012">
    <property type="protein sequence ID" value="MRD48306.1"/>
    <property type="molecule type" value="Genomic_DNA"/>
</dbReference>
<sequence length="373" mass="39994">MAGSRPLTAAPRGVRFAVLCAAVVVAHILVLAWVRYVIDASSLLRPMPAPMYSRLLQPDAPAPMPVPQAKPDTRVTRPARPSVTSITSKASPAPPVALASDAGTTPADKPASQPTPEPALQPASAASAAADPVNAPDAATVATAPTTAGSQVNTTGPTNPETWPTDTQLTYNVTGYFRGPLNGTAHVQWQRDGTKYQVRVDVKVQPIFTYTFTSQGDIEPAGLSPRAYEEVRPGGKARGVKFTADSVVRDNGSSEPRPPGVQDTASQFIELSHRFQMGQEPLQVPGVVSVHLARPGGVDLWTYDIVAREVLTIYAGPTDTFHLKPRPLANPRGNIYPEMWFAPSLLYLPVRIKLNMGEDVYLDLVVEKIEQAR</sequence>
<feature type="compositionally biased region" description="Low complexity" evidence="1">
    <location>
        <begin position="122"/>
        <end position="148"/>
    </location>
</feature>
<dbReference type="RefSeq" id="WP_153585630.1">
    <property type="nucleotide sequence ID" value="NZ_WJBU01000012.1"/>
</dbReference>
<keyword evidence="2" id="KW-0812">Transmembrane</keyword>
<feature type="compositionally biased region" description="Polar residues" evidence="1">
    <location>
        <begin position="149"/>
        <end position="165"/>
    </location>
</feature>
<accession>A0A844B9V7</accession>
<keyword evidence="2" id="KW-1133">Transmembrane helix</keyword>
<protein>
    <submittedName>
        <fullName evidence="3">DUF3108 domain-containing protein</fullName>
    </submittedName>
</protein>
<dbReference type="Pfam" id="PF11306">
    <property type="entry name" value="DUF3108"/>
    <property type="match status" value="1"/>
</dbReference>
<evidence type="ECO:0000256" key="1">
    <source>
        <dbReference type="SAM" id="MobiDB-lite"/>
    </source>
</evidence>
<evidence type="ECO:0000313" key="3">
    <source>
        <dbReference type="EMBL" id="MRD48306.1"/>
    </source>
</evidence>
<reference evidence="3 4" key="1">
    <citation type="submission" date="2019-11" db="EMBL/GenBank/DDBJ databases">
        <title>Caenimonas koreensis gen. nov., sp. nov., isolated from activated sludge.</title>
        <authorList>
            <person name="Seung H.R."/>
        </authorList>
    </citation>
    <scope>NUCLEOTIDE SEQUENCE [LARGE SCALE GENOMIC DNA]</scope>
    <source>
        <strain evidence="3 4">EMB320</strain>
    </source>
</reference>
<proteinExistence type="predicted"/>
<dbReference type="AlphaFoldDB" id="A0A844B9V7"/>
<feature type="transmembrane region" description="Helical" evidence="2">
    <location>
        <begin position="16"/>
        <end position="38"/>
    </location>
</feature>
<evidence type="ECO:0000256" key="2">
    <source>
        <dbReference type="SAM" id="Phobius"/>
    </source>
</evidence>